<sequence length="99" mass="10724">MSASTSSRAATSPAKAIASSPGRSCQPDIDDARLSLLIHEFRRLSGRTITPHVGQILNWVSPSEGSNRKDLLARLHEPSFDGAALEAAQSARMSRQRLR</sequence>
<reference evidence="2 3" key="1">
    <citation type="submission" date="2008-04" db="EMBL/GenBank/DDBJ databases">
        <title>Genome diversity and DNA divergence of Rhizobium etli.</title>
        <authorList>
            <person name="Gonzalez V."/>
            <person name="Acosta J.L."/>
            <person name="Santamaria R.I."/>
            <person name="Bustos P."/>
            <person name="Hernandez-Gonzalez I.L."/>
            <person name="Fernandez J.L."/>
            <person name="Diaz R."/>
            <person name="Flores M."/>
            <person name="Mora J."/>
            <person name="Palacios R."/>
            <person name="Davila G."/>
        </authorList>
    </citation>
    <scope>NUCLEOTIDE SEQUENCE [LARGE SCALE GENOMIC DNA]</scope>
    <source>
        <strain evidence="2 3">CIAT 652</strain>
    </source>
</reference>
<name>B3PNV3_RHIE6</name>
<feature type="compositionally biased region" description="Low complexity" evidence="1">
    <location>
        <begin position="1"/>
        <end position="16"/>
    </location>
</feature>
<evidence type="ECO:0000313" key="3">
    <source>
        <dbReference type="Proteomes" id="UP000008817"/>
    </source>
</evidence>
<dbReference type="HOGENOM" id="CLU_2318154_0_0_5"/>
<dbReference type="EMBL" id="CP001074">
    <property type="protein sequence ID" value="ACE91239.1"/>
    <property type="molecule type" value="Genomic_DNA"/>
</dbReference>
<dbReference type="Proteomes" id="UP000008817">
    <property type="component" value="Chromosome"/>
</dbReference>
<feature type="region of interest" description="Disordered" evidence="1">
    <location>
        <begin position="1"/>
        <end position="26"/>
    </location>
</feature>
<proteinExistence type="predicted"/>
<protein>
    <submittedName>
        <fullName evidence="2">Uncharacterized protein</fullName>
    </submittedName>
</protein>
<accession>B3PNV3</accession>
<dbReference type="KEGG" id="rec:RHECIAT_CH0002284"/>
<gene>
    <name evidence="2" type="ordered locus">RHECIAT_CH0002284</name>
</gene>
<organism evidence="2 3">
    <name type="scientific">Rhizobium etli (strain CIAT 652)</name>
    <dbReference type="NCBI Taxonomy" id="491916"/>
    <lineage>
        <taxon>Bacteria</taxon>
        <taxon>Pseudomonadati</taxon>
        <taxon>Pseudomonadota</taxon>
        <taxon>Alphaproteobacteria</taxon>
        <taxon>Hyphomicrobiales</taxon>
        <taxon>Rhizobiaceae</taxon>
        <taxon>Rhizobium/Agrobacterium group</taxon>
        <taxon>Rhizobium</taxon>
    </lineage>
</organism>
<dbReference type="AlphaFoldDB" id="B3PNV3"/>
<evidence type="ECO:0000256" key="1">
    <source>
        <dbReference type="SAM" id="MobiDB-lite"/>
    </source>
</evidence>
<evidence type="ECO:0000313" key="2">
    <source>
        <dbReference type="EMBL" id="ACE91239.1"/>
    </source>
</evidence>